<comment type="caution">
    <text evidence="1">The sequence shown here is derived from an EMBL/GenBank/DDBJ whole genome shotgun (WGS) entry which is preliminary data.</text>
</comment>
<evidence type="ECO:0000313" key="2">
    <source>
        <dbReference type="Proteomes" id="UP001266305"/>
    </source>
</evidence>
<accession>A0ABQ9ULW8</accession>
<keyword evidence="2" id="KW-1185">Reference proteome</keyword>
<dbReference type="Proteomes" id="UP001266305">
    <property type="component" value="Unassembled WGS sequence"/>
</dbReference>
<protein>
    <submittedName>
        <fullName evidence="1">Uncharacterized protein</fullName>
    </submittedName>
</protein>
<dbReference type="EMBL" id="JASSZA010000011">
    <property type="protein sequence ID" value="KAK2098038.1"/>
    <property type="molecule type" value="Genomic_DNA"/>
</dbReference>
<gene>
    <name evidence="1" type="ORF">P7K49_023489</name>
</gene>
<evidence type="ECO:0000313" key="1">
    <source>
        <dbReference type="EMBL" id="KAK2098038.1"/>
    </source>
</evidence>
<sequence>MLLGQIEETVTHVKLEKGFDVSSTSLLFWQKHKLLEVQLLATDKEAGHLPPQKRVSLGAQQLLPWGVFQLIPPGSWQELHHQGCKSTS</sequence>
<organism evidence="1 2">
    <name type="scientific">Saguinus oedipus</name>
    <name type="common">Cotton-top tamarin</name>
    <name type="synonym">Oedipomidas oedipus</name>
    <dbReference type="NCBI Taxonomy" id="9490"/>
    <lineage>
        <taxon>Eukaryota</taxon>
        <taxon>Metazoa</taxon>
        <taxon>Chordata</taxon>
        <taxon>Craniata</taxon>
        <taxon>Vertebrata</taxon>
        <taxon>Euteleostomi</taxon>
        <taxon>Mammalia</taxon>
        <taxon>Eutheria</taxon>
        <taxon>Euarchontoglires</taxon>
        <taxon>Primates</taxon>
        <taxon>Haplorrhini</taxon>
        <taxon>Platyrrhini</taxon>
        <taxon>Cebidae</taxon>
        <taxon>Callitrichinae</taxon>
        <taxon>Saguinus</taxon>
    </lineage>
</organism>
<proteinExistence type="predicted"/>
<reference evidence="1 2" key="1">
    <citation type="submission" date="2023-05" db="EMBL/GenBank/DDBJ databases">
        <title>B98-5 Cell Line De Novo Hybrid Assembly: An Optical Mapping Approach.</title>
        <authorList>
            <person name="Kananen K."/>
            <person name="Auerbach J.A."/>
            <person name="Kautto E."/>
            <person name="Blachly J.S."/>
        </authorList>
    </citation>
    <scope>NUCLEOTIDE SEQUENCE [LARGE SCALE GENOMIC DNA]</scope>
    <source>
        <strain evidence="1">B95-8</strain>
        <tissue evidence="1">Cell line</tissue>
    </source>
</reference>
<name>A0ABQ9ULW8_SAGOE</name>